<protein>
    <submittedName>
        <fullName evidence="2">TrkA-N domain-containing protein</fullName>
    </submittedName>
</protein>
<dbReference type="InterPro" id="IPR003148">
    <property type="entry name" value="RCK_N"/>
</dbReference>
<name>A0A1I0WF20_9CLOT</name>
<evidence type="ECO:0000313" key="3">
    <source>
        <dbReference type="Proteomes" id="UP000198619"/>
    </source>
</evidence>
<dbReference type="OrthoDB" id="9775180at2"/>
<dbReference type="STRING" id="84698.SAMN04488528_100528"/>
<keyword evidence="3" id="KW-1185">Reference proteome</keyword>
<feature type="domain" description="RCK N-terminal" evidence="1">
    <location>
        <begin position="39"/>
        <end position="101"/>
    </location>
</feature>
<dbReference type="Gene3D" id="3.40.50.720">
    <property type="entry name" value="NAD(P)-binding Rossmann-like Domain"/>
    <property type="match status" value="1"/>
</dbReference>
<gene>
    <name evidence="2" type="ORF">SAMN04488528_100528</name>
</gene>
<evidence type="ECO:0000313" key="2">
    <source>
        <dbReference type="EMBL" id="SFA87007.1"/>
    </source>
</evidence>
<reference evidence="2 3" key="1">
    <citation type="submission" date="2016-10" db="EMBL/GenBank/DDBJ databases">
        <authorList>
            <person name="de Groot N.N."/>
        </authorList>
    </citation>
    <scope>NUCLEOTIDE SEQUENCE [LARGE SCALE GENOMIC DNA]</scope>
    <source>
        <strain evidence="2 3">DSM 12271</strain>
    </source>
</reference>
<dbReference type="EMBL" id="FOKI01000005">
    <property type="protein sequence ID" value="SFA87007.1"/>
    <property type="molecule type" value="Genomic_DNA"/>
</dbReference>
<dbReference type="Proteomes" id="UP000198619">
    <property type="component" value="Unassembled WGS sequence"/>
</dbReference>
<accession>A0A1I0WF20</accession>
<dbReference type="InterPro" id="IPR036291">
    <property type="entry name" value="NAD(P)-bd_dom_sf"/>
</dbReference>
<proteinExistence type="predicted"/>
<dbReference type="GO" id="GO:0006813">
    <property type="term" value="P:potassium ion transport"/>
    <property type="evidence" value="ECO:0007669"/>
    <property type="project" value="InterPro"/>
</dbReference>
<sequence length="125" mass="14118">MFAIVIGNGDLKQSLSSSLDELGLGFNYVNCDKDMLEIDLKKIGLYRADLLICLTDEDDFNFYFCKKAKVDYNVPLTLALANCSDNIETMKLQGIDFVICPNLFILNSLKRILSLNKTSYERLSS</sequence>
<dbReference type="Pfam" id="PF02254">
    <property type="entry name" value="TrkA_N"/>
    <property type="match status" value="1"/>
</dbReference>
<evidence type="ECO:0000259" key="1">
    <source>
        <dbReference type="Pfam" id="PF02254"/>
    </source>
</evidence>
<dbReference type="SUPFAM" id="SSF51735">
    <property type="entry name" value="NAD(P)-binding Rossmann-fold domains"/>
    <property type="match status" value="1"/>
</dbReference>
<organism evidence="2 3">
    <name type="scientific">Clostridium frigidicarnis</name>
    <dbReference type="NCBI Taxonomy" id="84698"/>
    <lineage>
        <taxon>Bacteria</taxon>
        <taxon>Bacillati</taxon>
        <taxon>Bacillota</taxon>
        <taxon>Clostridia</taxon>
        <taxon>Eubacteriales</taxon>
        <taxon>Clostridiaceae</taxon>
        <taxon>Clostridium</taxon>
    </lineage>
</organism>
<dbReference type="AlphaFoldDB" id="A0A1I0WF20"/>
<dbReference type="RefSeq" id="WP_090039080.1">
    <property type="nucleotide sequence ID" value="NZ_FOKI01000005.1"/>
</dbReference>